<gene>
    <name evidence="2" type="ORF">CFBP7129_26265</name>
</gene>
<geneLocation type="plasmid" evidence="3">
    <name>patcfbp7129a</name>
</geneLocation>
<dbReference type="EMBL" id="CP039924">
    <property type="protein sequence ID" value="QCL97726.1"/>
    <property type="molecule type" value="Genomic_DNA"/>
</dbReference>
<keyword evidence="1" id="KW-1133">Transmembrane helix</keyword>
<keyword evidence="1" id="KW-0472">Membrane</keyword>
<keyword evidence="2" id="KW-0614">Plasmid</keyword>
<evidence type="ECO:0000313" key="2">
    <source>
        <dbReference type="EMBL" id="QCL97726.1"/>
    </source>
</evidence>
<proteinExistence type="predicted"/>
<keyword evidence="1" id="KW-0812">Transmembrane</keyword>
<feature type="transmembrane region" description="Helical" evidence="1">
    <location>
        <begin position="6"/>
        <end position="27"/>
    </location>
</feature>
<dbReference type="AlphaFoldDB" id="A0A4D7YV47"/>
<evidence type="ECO:0000256" key="1">
    <source>
        <dbReference type="SAM" id="Phobius"/>
    </source>
</evidence>
<reference evidence="2 3" key="1">
    <citation type="submission" date="2019-04" db="EMBL/GenBank/DDBJ databases">
        <title>Complete genome sequence of Agrobacterium tumefaciens CFBP7129.</title>
        <authorList>
            <person name="Haryono M."/>
            <person name="Lin Y.-C."/>
            <person name="Lai E.-M."/>
            <person name="Kuo C.-H."/>
        </authorList>
    </citation>
    <scope>NUCLEOTIDE SEQUENCE [LARGE SCALE GENOMIC DNA]</scope>
    <source>
        <strain evidence="2 3">CFBP7129</strain>
        <plasmid evidence="3">patcfbp7129a</plasmid>
    </source>
</reference>
<evidence type="ECO:0000313" key="3">
    <source>
        <dbReference type="Proteomes" id="UP000298649"/>
    </source>
</evidence>
<protein>
    <submittedName>
        <fullName evidence="2">Uncharacterized protein</fullName>
    </submittedName>
</protein>
<organism evidence="2 3">
    <name type="scientific">Agrobacterium tumefaciens</name>
    <dbReference type="NCBI Taxonomy" id="358"/>
    <lineage>
        <taxon>Bacteria</taxon>
        <taxon>Pseudomonadati</taxon>
        <taxon>Pseudomonadota</taxon>
        <taxon>Alphaproteobacteria</taxon>
        <taxon>Hyphomicrobiales</taxon>
        <taxon>Rhizobiaceae</taxon>
        <taxon>Rhizobium/Agrobacterium group</taxon>
        <taxon>Agrobacterium</taxon>
        <taxon>Agrobacterium tumefaciens complex</taxon>
    </lineage>
</organism>
<sequence length="106" mass="11848">MRAYVLGSMMLWSAFFLIWYLLTLYTASKDLEEIRSGPAGGVVMSASRCSVELATLLAMGDKLLKAGGPEVPADLRAHIEYCISSDTASRDRLRKTQLIRFFPDER</sequence>
<dbReference type="Proteomes" id="UP000298649">
    <property type="component" value="Plasmid pAtCFBP7129a"/>
</dbReference>
<name>A0A4D7YV47_AGRTU</name>
<accession>A0A4D7YV47</accession>